<proteinExistence type="predicted"/>
<evidence type="ECO:0000256" key="1">
    <source>
        <dbReference type="ARBA" id="ARBA00023002"/>
    </source>
</evidence>
<keyword evidence="1 4" id="KW-0560">Oxidoreductase</keyword>
<sequence>MAKKHVNVALIGYKFMGKAHSHAYKDVSLFSDTESIPVMKIICGRHDIPLAIAQEKFGWQERTTDWKKIIKRDDIDLIDITTPPNEHKNIAIEAARAGKFVFCEKPLATTLKEAYQMLEEVEKNNVKHAICFNYRKLPAVGLAKKLIDEGKIGKIYHMRAVYLQDWILDPESPLVWRLQKKIAGSGAHGDLNAHLIDMTRYLVGEFEEVIGMSKTFIKERPLLVEKNDLNTGLVVTEKSNKVGKVDVDDATAFLARFANGAIGSFEATRFAAGRKNHQRWEINGSKGSIVFNLERLNELEYYSVDDPSCAQGFRTIIATDASHPYAENWWPAGHIIGYGDSFVNMVADIMNTFGTKKIPTPNFVDGVKCQEILDAVCESVKKGKWVKINSRV</sequence>
<dbReference type="EC" id="1.1.1.361" evidence="4"/>
<gene>
    <name evidence="4" type="primary">ntdC</name>
    <name evidence="4" type="ORF">BWX89_00281</name>
</gene>
<dbReference type="InterPro" id="IPR050463">
    <property type="entry name" value="Gfo/Idh/MocA_oxidrdct_glycsds"/>
</dbReference>
<evidence type="ECO:0000259" key="2">
    <source>
        <dbReference type="Pfam" id="PF01408"/>
    </source>
</evidence>
<evidence type="ECO:0000313" key="4">
    <source>
        <dbReference type="EMBL" id="OQB74923.1"/>
    </source>
</evidence>
<accession>A0A1V6CDH8</accession>
<dbReference type="GO" id="GO:0000166">
    <property type="term" value="F:nucleotide binding"/>
    <property type="evidence" value="ECO:0007669"/>
    <property type="project" value="InterPro"/>
</dbReference>
<dbReference type="PANTHER" id="PTHR43818">
    <property type="entry name" value="BCDNA.GH03377"/>
    <property type="match status" value="1"/>
</dbReference>
<dbReference type="SUPFAM" id="SSF55347">
    <property type="entry name" value="Glyceraldehyde-3-phosphate dehydrogenase-like, C-terminal domain"/>
    <property type="match status" value="1"/>
</dbReference>
<evidence type="ECO:0000259" key="3">
    <source>
        <dbReference type="Pfam" id="PF22725"/>
    </source>
</evidence>
<dbReference type="SUPFAM" id="SSF51735">
    <property type="entry name" value="NAD(P)-binding Rossmann-fold domains"/>
    <property type="match status" value="1"/>
</dbReference>
<dbReference type="Gene3D" id="3.40.50.720">
    <property type="entry name" value="NAD(P)-binding Rossmann-like Domain"/>
    <property type="match status" value="1"/>
</dbReference>
<dbReference type="EMBL" id="MWDQ01000026">
    <property type="protein sequence ID" value="OQB74923.1"/>
    <property type="molecule type" value="Genomic_DNA"/>
</dbReference>
<comment type="caution">
    <text evidence="4">The sequence shown here is derived from an EMBL/GenBank/DDBJ whole genome shotgun (WGS) entry which is preliminary data.</text>
</comment>
<dbReference type="InterPro" id="IPR036291">
    <property type="entry name" value="NAD(P)-bd_dom_sf"/>
</dbReference>
<dbReference type="InterPro" id="IPR000683">
    <property type="entry name" value="Gfo/Idh/MocA-like_OxRdtase_N"/>
</dbReference>
<organism evidence="4">
    <name type="scientific">candidate division TA06 bacterium ADurb.Bin131</name>
    <dbReference type="NCBI Taxonomy" id="1852827"/>
    <lineage>
        <taxon>Bacteria</taxon>
        <taxon>Bacteria division TA06</taxon>
    </lineage>
</organism>
<dbReference type="Proteomes" id="UP000485562">
    <property type="component" value="Unassembled WGS sequence"/>
</dbReference>
<dbReference type="AlphaFoldDB" id="A0A1V6CDH8"/>
<dbReference type="Pfam" id="PF01408">
    <property type="entry name" value="GFO_IDH_MocA"/>
    <property type="match status" value="1"/>
</dbReference>
<dbReference type="PANTHER" id="PTHR43818:SF11">
    <property type="entry name" value="BCDNA.GH03377"/>
    <property type="match status" value="1"/>
</dbReference>
<dbReference type="GO" id="GO:0103074">
    <property type="term" value="F:glucose-6-phosphate 3-dehydrogenase activity"/>
    <property type="evidence" value="ECO:0007669"/>
    <property type="project" value="UniProtKB-EC"/>
</dbReference>
<dbReference type="Pfam" id="PF22725">
    <property type="entry name" value="GFO_IDH_MocA_C3"/>
    <property type="match status" value="1"/>
</dbReference>
<feature type="domain" description="Gfo/Idh/MocA-like oxidoreductase N-terminal" evidence="2">
    <location>
        <begin position="6"/>
        <end position="127"/>
    </location>
</feature>
<name>A0A1V6CDH8_UNCT6</name>
<dbReference type="InterPro" id="IPR055170">
    <property type="entry name" value="GFO_IDH_MocA-like_dom"/>
</dbReference>
<reference evidence="4" key="1">
    <citation type="submission" date="2017-02" db="EMBL/GenBank/DDBJ databases">
        <title>Delving into the versatile metabolic prowess of the omnipresent phylum Bacteroidetes.</title>
        <authorList>
            <person name="Nobu M.K."/>
            <person name="Mei R."/>
            <person name="Narihiro T."/>
            <person name="Kuroda K."/>
            <person name="Liu W.-T."/>
        </authorList>
    </citation>
    <scope>NUCLEOTIDE SEQUENCE</scope>
    <source>
        <strain evidence="4">ADurb.Bin131</strain>
    </source>
</reference>
<feature type="domain" description="GFO/IDH/MocA-like oxidoreductase" evidence="3">
    <location>
        <begin position="143"/>
        <end position="290"/>
    </location>
</feature>
<dbReference type="Gene3D" id="3.30.360.10">
    <property type="entry name" value="Dihydrodipicolinate Reductase, domain 2"/>
    <property type="match status" value="1"/>
</dbReference>
<protein>
    <submittedName>
        <fullName evidence="4">Glucose-6-phosphate 3-dehydrogenase</fullName>
        <ecNumber evidence="4">1.1.1.361</ecNumber>
    </submittedName>
</protein>